<dbReference type="InterPro" id="IPR007492">
    <property type="entry name" value="LytTR_DNA-bd_dom"/>
</dbReference>
<protein>
    <submittedName>
        <fullName evidence="4">Lytr algr family two-component response regulator</fullName>
    </submittedName>
</protein>
<dbReference type="PROSITE" id="PS50110">
    <property type="entry name" value="RESPONSE_REGULATORY"/>
    <property type="match status" value="1"/>
</dbReference>
<dbReference type="EMBL" id="AZEC01000005">
    <property type="protein sequence ID" value="KRL13004.1"/>
    <property type="molecule type" value="Genomic_DNA"/>
</dbReference>
<dbReference type="PANTHER" id="PTHR37299:SF1">
    <property type="entry name" value="STAGE 0 SPORULATION PROTEIN A HOMOLOG"/>
    <property type="match status" value="1"/>
</dbReference>
<dbReference type="CDD" id="cd00156">
    <property type="entry name" value="REC"/>
    <property type="match status" value="1"/>
</dbReference>
<dbReference type="OrthoDB" id="3190595at2"/>
<dbReference type="InterPro" id="IPR001789">
    <property type="entry name" value="Sig_transdc_resp-reg_receiver"/>
</dbReference>
<dbReference type="SMART" id="SM00850">
    <property type="entry name" value="LytTR"/>
    <property type="match status" value="1"/>
</dbReference>
<dbReference type="PATRIC" id="fig|1423792.3.peg.2592"/>
<proteinExistence type="predicted"/>
<evidence type="ECO:0000259" key="2">
    <source>
        <dbReference type="PROSITE" id="PS50110"/>
    </source>
</evidence>
<accession>A0A0R1MYT9</accession>
<dbReference type="PANTHER" id="PTHR37299">
    <property type="entry name" value="TRANSCRIPTIONAL REGULATOR-RELATED"/>
    <property type="match status" value="1"/>
</dbReference>
<dbReference type="STRING" id="1423792.FD09_GL002544"/>
<evidence type="ECO:0000313" key="5">
    <source>
        <dbReference type="Proteomes" id="UP000051330"/>
    </source>
</evidence>
<feature type="modified residue" description="4-aspartylphosphate" evidence="1">
    <location>
        <position position="54"/>
    </location>
</feature>
<name>A0A0R1MYT9_9LACO</name>
<dbReference type="SUPFAM" id="SSF52172">
    <property type="entry name" value="CheY-like"/>
    <property type="match status" value="1"/>
</dbReference>
<dbReference type="GO" id="GO:0003677">
    <property type="term" value="F:DNA binding"/>
    <property type="evidence" value="ECO:0007669"/>
    <property type="project" value="InterPro"/>
</dbReference>
<evidence type="ECO:0000313" key="4">
    <source>
        <dbReference type="EMBL" id="KRL13004.1"/>
    </source>
</evidence>
<gene>
    <name evidence="4" type="ORF">FD09_GL002544</name>
</gene>
<comment type="caution">
    <text evidence="4">The sequence shown here is derived from an EMBL/GenBank/DDBJ whole genome shotgun (WGS) entry which is preliminary data.</text>
</comment>
<evidence type="ECO:0000259" key="3">
    <source>
        <dbReference type="PROSITE" id="PS50930"/>
    </source>
</evidence>
<dbReference type="Pfam" id="PF00072">
    <property type="entry name" value="Response_reg"/>
    <property type="match status" value="1"/>
</dbReference>
<dbReference type="Pfam" id="PF04397">
    <property type="entry name" value="LytTR"/>
    <property type="match status" value="1"/>
</dbReference>
<dbReference type="Gene3D" id="3.40.50.2300">
    <property type="match status" value="1"/>
</dbReference>
<keyword evidence="5" id="KW-1185">Reference proteome</keyword>
<feature type="domain" description="HTH LytTR-type" evidence="3">
    <location>
        <begin position="140"/>
        <end position="223"/>
    </location>
</feature>
<sequence length="231" mass="26327">MEIAVIEDNPVMQKALTTMLADLPRDLTWHVFASGEQFLFAWPDHPHLDLVLLDIKLPGLNGMAIAKKIRQQDAKLPLAFLSNYDDYVFDGYDVNALDYILKPITRAKMTKLLDRAAAMKRPAFIVLPFNTGPTQVHLYDIMAFTVDGHYLTTITQEGQNRFKESLANIQTQLDNRFILVHRSALVNIDHIRTIGKDTVTLANGVPVPLARNRTQAVKQAFWDRYRKLVQK</sequence>
<feature type="domain" description="Response regulatory" evidence="2">
    <location>
        <begin position="2"/>
        <end position="117"/>
    </location>
</feature>
<dbReference type="InterPro" id="IPR011006">
    <property type="entry name" value="CheY-like_superfamily"/>
</dbReference>
<dbReference type="PROSITE" id="PS50930">
    <property type="entry name" value="HTH_LYTTR"/>
    <property type="match status" value="1"/>
</dbReference>
<organism evidence="4 5">
    <name type="scientific">Schleiferilactobacillus perolens DSM 12744</name>
    <dbReference type="NCBI Taxonomy" id="1423792"/>
    <lineage>
        <taxon>Bacteria</taxon>
        <taxon>Bacillati</taxon>
        <taxon>Bacillota</taxon>
        <taxon>Bacilli</taxon>
        <taxon>Lactobacillales</taxon>
        <taxon>Lactobacillaceae</taxon>
        <taxon>Schleiferilactobacillus</taxon>
    </lineage>
</organism>
<keyword evidence="1" id="KW-0597">Phosphoprotein</keyword>
<dbReference type="AlphaFoldDB" id="A0A0R1MYT9"/>
<dbReference type="Gene3D" id="2.40.50.1020">
    <property type="entry name" value="LytTr DNA-binding domain"/>
    <property type="match status" value="1"/>
</dbReference>
<dbReference type="RefSeq" id="WP_057819927.1">
    <property type="nucleotide sequence ID" value="NZ_AZEC01000005.1"/>
</dbReference>
<evidence type="ECO:0000256" key="1">
    <source>
        <dbReference type="PROSITE-ProRule" id="PRU00169"/>
    </source>
</evidence>
<dbReference type="SMART" id="SM00448">
    <property type="entry name" value="REC"/>
    <property type="match status" value="1"/>
</dbReference>
<dbReference type="InterPro" id="IPR046947">
    <property type="entry name" value="LytR-like"/>
</dbReference>
<dbReference type="GO" id="GO:0000156">
    <property type="term" value="F:phosphorelay response regulator activity"/>
    <property type="evidence" value="ECO:0007669"/>
    <property type="project" value="InterPro"/>
</dbReference>
<dbReference type="Proteomes" id="UP000051330">
    <property type="component" value="Unassembled WGS sequence"/>
</dbReference>
<reference evidence="4 5" key="1">
    <citation type="journal article" date="2015" name="Genome Announc.">
        <title>Expanding the biotechnology potential of lactobacilli through comparative genomics of 213 strains and associated genera.</title>
        <authorList>
            <person name="Sun Z."/>
            <person name="Harris H.M."/>
            <person name="McCann A."/>
            <person name="Guo C."/>
            <person name="Argimon S."/>
            <person name="Zhang W."/>
            <person name="Yang X."/>
            <person name="Jeffery I.B."/>
            <person name="Cooney J.C."/>
            <person name="Kagawa T.F."/>
            <person name="Liu W."/>
            <person name="Song Y."/>
            <person name="Salvetti E."/>
            <person name="Wrobel A."/>
            <person name="Rasinkangas P."/>
            <person name="Parkhill J."/>
            <person name="Rea M.C."/>
            <person name="O'Sullivan O."/>
            <person name="Ritari J."/>
            <person name="Douillard F.P."/>
            <person name="Paul Ross R."/>
            <person name="Yang R."/>
            <person name="Briner A.E."/>
            <person name="Felis G.E."/>
            <person name="de Vos W.M."/>
            <person name="Barrangou R."/>
            <person name="Klaenhammer T.R."/>
            <person name="Caufield P.W."/>
            <person name="Cui Y."/>
            <person name="Zhang H."/>
            <person name="O'Toole P.W."/>
        </authorList>
    </citation>
    <scope>NUCLEOTIDE SEQUENCE [LARGE SCALE GENOMIC DNA]</scope>
    <source>
        <strain evidence="4 5">DSM 12744</strain>
    </source>
</reference>